<evidence type="ECO:0000259" key="10">
    <source>
        <dbReference type="Pfam" id="PF00218"/>
    </source>
</evidence>
<evidence type="ECO:0000313" key="12">
    <source>
        <dbReference type="Proteomes" id="UP000051790"/>
    </source>
</evidence>
<dbReference type="NCBIfam" id="NF001377">
    <property type="entry name" value="PRK00278.2-4"/>
    <property type="match status" value="1"/>
</dbReference>
<dbReference type="EC" id="4.1.1.48" evidence="9"/>
<dbReference type="Gene3D" id="3.20.20.70">
    <property type="entry name" value="Aldolase class I"/>
    <property type="match status" value="1"/>
</dbReference>
<evidence type="ECO:0000256" key="1">
    <source>
        <dbReference type="ARBA" id="ARBA00001633"/>
    </source>
</evidence>
<dbReference type="InterPro" id="IPR013785">
    <property type="entry name" value="Aldolase_TIM"/>
</dbReference>
<dbReference type="PANTHER" id="PTHR22854:SF2">
    <property type="entry name" value="INDOLE-3-GLYCEROL-PHOSPHATE SYNTHASE"/>
    <property type="match status" value="1"/>
</dbReference>
<dbReference type="EMBL" id="AZEU01000246">
    <property type="protein sequence ID" value="KRL41596.1"/>
    <property type="molecule type" value="Genomic_DNA"/>
</dbReference>
<evidence type="ECO:0000256" key="7">
    <source>
        <dbReference type="ARBA" id="ARBA00023141"/>
    </source>
</evidence>
<dbReference type="SUPFAM" id="SSF51366">
    <property type="entry name" value="Ribulose-phoshate binding barrel"/>
    <property type="match status" value="1"/>
</dbReference>
<evidence type="ECO:0000256" key="6">
    <source>
        <dbReference type="ARBA" id="ARBA00022822"/>
    </source>
</evidence>
<reference evidence="11 12" key="1">
    <citation type="journal article" date="2015" name="Genome Announc.">
        <title>Expanding the biotechnology potential of lactobacilli through comparative genomics of 213 strains and associated genera.</title>
        <authorList>
            <person name="Sun Z."/>
            <person name="Harris H.M."/>
            <person name="McCann A."/>
            <person name="Guo C."/>
            <person name="Argimon S."/>
            <person name="Zhang W."/>
            <person name="Yang X."/>
            <person name="Jeffery I.B."/>
            <person name="Cooney J.C."/>
            <person name="Kagawa T.F."/>
            <person name="Liu W."/>
            <person name="Song Y."/>
            <person name="Salvetti E."/>
            <person name="Wrobel A."/>
            <person name="Rasinkangas P."/>
            <person name="Parkhill J."/>
            <person name="Rea M.C."/>
            <person name="O'Sullivan O."/>
            <person name="Ritari J."/>
            <person name="Douillard F.P."/>
            <person name="Paul Ross R."/>
            <person name="Yang R."/>
            <person name="Briner A.E."/>
            <person name="Felis G.E."/>
            <person name="de Vos W.M."/>
            <person name="Barrangou R."/>
            <person name="Klaenhammer T.R."/>
            <person name="Caufield P.W."/>
            <person name="Cui Y."/>
            <person name="Zhang H."/>
            <person name="O'Toole P.W."/>
        </authorList>
    </citation>
    <scope>NUCLEOTIDE SEQUENCE [LARGE SCALE GENOMIC DNA]</scope>
    <source>
        <strain evidence="11 12">DSM 13343</strain>
    </source>
</reference>
<evidence type="ECO:0000256" key="8">
    <source>
        <dbReference type="ARBA" id="ARBA00023239"/>
    </source>
</evidence>
<keyword evidence="7 9" id="KW-0057">Aromatic amino acid biosynthesis</keyword>
<comment type="similarity">
    <text evidence="3 9">Belongs to the TrpC family.</text>
</comment>
<comment type="caution">
    <text evidence="11">The sequence shown here is derived from an EMBL/GenBank/DDBJ whole genome shotgun (WGS) entry which is preliminary data.</text>
</comment>
<dbReference type="Proteomes" id="UP000051790">
    <property type="component" value="Unassembled WGS sequence"/>
</dbReference>
<dbReference type="PATRIC" id="fig|1423769.4.peg.2302"/>
<evidence type="ECO:0000256" key="5">
    <source>
        <dbReference type="ARBA" id="ARBA00022793"/>
    </source>
</evidence>
<dbReference type="RefSeq" id="WP_056964683.1">
    <property type="nucleotide sequence ID" value="NZ_AZEU01000246.1"/>
</dbReference>
<dbReference type="GO" id="GO:0004425">
    <property type="term" value="F:indole-3-glycerol-phosphate synthase activity"/>
    <property type="evidence" value="ECO:0007669"/>
    <property type="project" value="UniProtKB-UniRule"/>
</dbReference>
<dbReference type="Pfam" id="PF00218">
    <property type="entry name" value="IGPS"/>
    <property type="match status" value="1"/>
</dbReference>
<dbReference type="PANTHER" id="PTHR22854">
    <property type="entry name" value="TRYPTOPHAN BIOSYNTHESIS PROTEIN"/>
    <property type="match status" value="1"/>
</dbReference>
<dbReference type="InterPro" id="IPR013798">
    <property type="entry name" value="Indole-3-glycerol_P_synth_dom"/>
</dbReference>
<keyword evidence="5 9" id="KW-0210">Decarboxylase</keyword>
<dbReference type="InterPro" id="IPR045186">
    <property type="entry name" value="Indole-3-glycerol_P_synth"/>
</dbReference>
<dbReference type="GO" id="GO:0000162">
    <property type="term" value="P:L-tryptophan biosynthetic process"/>
    <property type="evidence" value="ECO:0007669"/>
    <property type="project" value="UniProtKB-UniRule"/>
</dbReference>
<proteinExistence type="inferred from homology"/>
<dbReference type="FunFam" id="3.20.20.70:FF:000024">
    <property type="entry name" value="Indole-3-glycerol phosphate synthase"/>
    <property type="match status" value="1"/>
</dbReference>
<dbReference type="CDD" id="cd00331">
    <property type="entry name" value="IGPS"/>
    <property type="match status" value="1"/>
</dbReference>
<accession>A0A0R1QB36</accession>
<evidence type="ECO:0000313" key="11">
    <source>
        <dbReference type="EMBL" id="KRL41596.1"/>
    </source>
</evidence>
<evidence type="ECO:0000256" key="9">
    <source>
        <dbReference type="HAMAP-Rule" id="MF_00134"/>
    </source>
</evidence>
<sequence length="260" mass="29054">MILDDLVAATTARIQREKKLISLATLQQQVAEVHPVNKPSFIASLDDHFGIIAEVKKASPSKGLIAKDFPFLGIAREYTKAGVDAISVLTEPDYFKGDLEFMHEIAQVTSKAVLRKDFVIDPYMIYQAKIHGASLVLLIVAILSDQQLHDYYQLATELGLEVLVECHDESEIKRALAVQPKLIGVNNRDLRDFTVDIHHSEQLREKIPTHIKVLAESGITQAAQLKELKQHGLNGVLIGETFMRAPDRQAIIQQYKEAVL</sequence>
<dbReference type="OrthoDB" id="9804217at2"/>
<dbReference type="UniPathway" id="UPA00035">
    <property type="reaction ID" value="UER00043"/>
</dbReference>
<keyword evidence="8 9" id="KW-0456">Lyase</keyword>
<dbReference type="InterPro" id="IPR011060">
    <property type="entry name" value="RibuloseP-bd_barrel"/>
</dbReference>
<keyword evidence="6 9" id="KW-0822">Tryptophan biosynthesis</keyword>
<dbReference type="HAMAP" id="MF_00134_B">
    <property type="entry name" value="IGPS_B"/>
    <property type="match status" value="1"/>
</dbReference>
<keyword evidence="12" id="KW-1185">Reference proteome</keyword>
<dbReference type="PROSITE" id="PS00614">
    <property type="entry name" value="IGPS"/>
    <property type="match status" value="1"/>
</dbReference>
<dbReference type="InterPro" id="IPR001468">
    <property type="entry name" value="Indole-3-GlycerolPSynthase_CS"/>
</dbReference>
<dbReference type="AlphaFoldDB" id="A0A0R1QB36"/>
<evidence type="ECO:0000256" key="2">
    <source>
        <dbReference type="ARBA" id="ARBA00004696"/>
    </source>
</evidence>
<protein>
    <recommendedName>
        <fullName evidence="9">Indole-3-glycerol phosphate synthase</fullName>
        <shortName evidence="9">IGPS</shortName>
        <ecNumber evidence="9">4.1.1.48</ecNumber>
    </recommendedName>
</protein>
<name>A0A0R1QB36_9LACO</name>
<gene>
    <name evidence="9" type="primary">trpC</name>
    <name evidence="11" type="ORF">FD01_GL002141</name>
</gene>
<evidence type="ECO:0000256" key="3">
    <source>
        <dbReference type="ARBA" id="ARBA00008737"/>
    </source>
</evidence>
<organism evidence="11 12">
    <name type="scientific">Lacticaseibacillus manihotivorans DSM 13343 = JCM 12514</name>
    <dbReference type="NCBI Taxonomy" id="1423769"/>
    <lineage>
        <taxon>Bacteria</taxon>
        <taxon>Bacillati</taxon>
        <taxon>Bacillota</taxon>
        <taxon>Bacilli</taxon>
        <taxon>Lactobacillales</taxon>
        <taxon>Lactobacillaceae</taxon>
        <taxon>Lacticaseibacillus</taxon>
    </lineage>
</organism>
<dbReference type="GO" id="GO:0004640">
    <property type="term" value="F:phosphoribosylanthranilate isomerase activity"/>
    <property type="evidence" value="ECO:0007669"/>
    <property type="project" value="TreeGrafter"/>
</dbReference>
<feature type="domain" description="Indole-3-glycerol phosphate synthase" evidence="10">
    <location>
        <begin position="3"/>
        <end position="253"/>
    </location>
</feature>
<keyword evidence="4 9" id="KW-0028">Amino-acid biosynthesis</keyword>
<comment type="catalytic activity">
    <reaction evidence="1 9">
        <text>1-(2-carboxyphenylamino)-1-deoxy-D-ribulose 5-phosphate + H(+) = (1S,2R)-1-C-(indol-3-yl)glycerol 3-phosphate + CO2 + H2O</text>
        <dbReference type="Rhea" id="RHEA:23476"/>
        <dbReference type="ChEBI" id="CHEBI:15377"/>
        <dbReference type="ChEBI" id="CHEBI:15378"/>
        <dbReference type="ChEBI" id="CHEBI:16526"/>
        <dbReference type="ChEBI" id="CHEBI:58613"/>
        <dbReference type="ChEBI" id="CHEBI:58866"/>
        <dbReference type="EC" id="4.1.1.48"/>
    </reaction>
</comment>
<comment type="pathway">
    <text evidence="2 9">Amino-acid biosynthesis; L-tryptophan biosynthesis; L-tryptophan from chorismate: step 4/5.</text>
</comment>
<evidence type="ECO:0000256" key="4">
    <source>
        <dbReference type="ARBA" id="ARBA00022605"/>
    </source>
</evidence>